<keyword evidence="2" id="KW-1185">Reference proteome</keyword>
<dbReference type="AlphaFoldDB" id="A0A8S4S6Q0"/>
<evidence type="ECO:0000313" key="1">
    <source>
        <dbReference type="EMBL" id="CAH2247037.1"/>
    </source>
</evidence>
<organism evidence="1 2">
    <name type="scientific">Pararge aegeria aegeria</name>
    <dbReference type="NCBI Taxonomy" id="348720"/>
    <lineage>
        <taxon>Eukaryota</taxon>
        <taxon>Metazoa</taxon>
        <taxon>Ecdysozoa</taxon>
        <taxon>Arthropoda</taxon>
        <taxon>Hexapoda</taxon>
        <taxon>Insecta</taxon>
        <taxon>Pterygota</taxon>
        <taxon>Neoptera</taxon>
        <taxon>Endopterygota</taxon>
        <taxon>Lepidoptera</taxon>
        <taxon>Glossata</taxon>
        <taxon>Ditrysia</taxon>
        <taxon>Papilionoidea</taxon>
        <taxon>Nymphalidae</taxon>
        <taxon>Satyrinae</taxon>
        <taxon>Satyrini</taxon>
        <taxon>Parargina</taxon>
        <taxon>Pararge</taxon>
    </lineage>
</organism>
<dbReference type="PANTHER" id="PTHR45892:SF1">
    <property type="entry name" value="AMINOACYLASE-1"/>
    <property type="match status" value="1"/>
</dbReference>
<dbReference type="GO" id="GO:0004046">
    <property type="term" value="F:aminoacylase activity"/>
    <property type="evidence" value="ECO:0007669"/>
    <property type="project" value="TreeGrafter"/>
</dbReference>
<dbReference type="SUPFAM" id="SSF53187">
    <property type="entry name" value="Zn-dependent exopeptidases"/>
    <property type="match status" value="1"/>
</dbReference>
<name>A0A8S4S6Q0_9NEOP</name>
<dbReference type="Proteomes" id="UP000838756">
    <property type="component" value="Unassembled WGS sequence"/>
</dbReference>
<gene>
    <name evidence="1" type="primary">jg23894</name>
    <name evidence="1" type="ORF">PAEG_LOCUS21492</name>
</gene>
<accession>A0A8S4S6Q0</accession>
<dbReference type="Pfam" id="PF01546">
    <property type="entry name" value="Peptidase_M20"/>
    <property type="match status" value="1"/>
</dbReference>
<comment type="caution">
    <text evidence="1">The sequence shown here is derived from an EMBL/GenBank/DDBJ whole genome shotgun (WGS) entry which is preliminary data.</text>
</comment>
<dbReference type="Gene3D" id="1.10.150.900">
    <property type="match status" value="1"/>
</dbReference>
<evidence type="ECO:0000313" key="2">
    <source>
        <dbReference type="Proteomes" id="UP000838756"/>
    </source>
</evidence>
<dbReference type="PANTHER" id="PTHR45892">
    <property type="entry name" value="AMINOACYLASE-1"/>
    <property type="match status" value="1"/>
</dbReference>
<dbReference type="InterPro" id="IPR002933">
    <property type="entry name" value="Peptidase_M20"/>
</dbReference>
<sequence>MFLTVWYSDCVPIPLNWLFTLAIDSSVVICETTHPHWASVVDCGLMPFSLREEYEGVHSNRHQRSGKYRNLTLMPIVCPGTTDMMEIRSLGIPAFGFTTTRNVDLKAHDIDEYIPIDTYLEGIALYATLIQRLASLP</sequence>
<dbReference type="EMBL" id="CAKXAJ010025951">
    <property type="protein sequence ID" value="CAH2247037.1"/>
    <property type="molecule type" value="Genomic_DNA"/>
</dbReference>
<dbReference type="InterPro" id="IPR052083">
    <property type="entry name" value="Aminoacylase-1_M20A"/>
</dbReference>
<dbReference type="OrthoDB" id="3064516at2759"/>
<reference evidence="1" key="1">
    <citation type="submission" date="2022-03" db="EMBL/GenBank/DDBJ databases">
        <authorList>
            <person name="Lindestad O."/>
        </authorList>
    </citation>
    <scope>NUCLEOTIDE SEQUENCE</scope>
</reference>
<protein>
    <submittedName>
        <fullName evidence="1">Jg23894 protein</fullName>
    </submittedName>
</protein>
<proteinExistence type="predicted"/>